<dbReference type="EMBL" id="ASPP01027010">
    <property type="protein sequence ID" value="ETO06572.1"/>
    <property type="molecule type" value="Genomic_DNA"/>
</dbReference>
<feature type="compositionally biased region" description="Basic and acidic residues" evidence="1">
    <location>
        <begin position="373"/>
        <end position="401"/>
    </location>
</feature>
<feature type="transmembrane region" description="Helical" evidence="2">
    <location>
        <begin position="183"/>
        <end position="207"/>
    </location>
</feature>
<evidence type="ECO:0000313" key="3">
    <source>
        <dbReference type="EMBL" id="ETO06572.1"/>
    </source>
</evidence>
<accession>X6LZJ4</accession>
<keyword evidence="2" id="KW-1133">Transmembrane helix</keyword>
<protein>
    <recommendedName>
        <fullName evidence="5">Transmembrane protein</fullName>
    </recommendedName>
</protein>
<organism evidence="3 4">
    <name type="scientific">Reticulomyxa filosa</name>
    <dbReference type="NCBI Taxonomy" id="46433"/>
    <lineage>
        <taxon>Eukaryota</taxon>
        <taxon>Sar</taxon>
        <taxon>Rhizaria</taxon>
        <taxon>Retaria</taxon>
        <taxon>Foraminifera</taxon>
        <taxon>Monothalamids</taxon>
        <taxon>Reticulomyxidae</taxon>
        <taxon>Reticulomyxa</taxon>
    </lineage>
</organism>
<gene>
    <name evidence="3" type="ORF">RFI_30822</name>
</gene>
<evidence type="ECO:0008006" key="5">
    <source>
        <dbReference type="Google" id="ProtNLM"/>
    </source>
</evidence>
<dbReference type="Proteomes" id="UP000023152">
    <property type="component" value="Unassembled WGS sequence"/>
</dbReference>
<name>X6LZJ4_RETFI</name>
<feature type="region of interest" description="Disordered" evidence="1">
    <location>
        <begin position="370"/>
        <end position="427"/>
    </location>
</feature>
<comment type="caution">
    <text evidence="3">The sequence shown here is derived from an EMBL/GenBank/DDBJ whole genome shotgun (WGS) entry which is preliminary data.</text>
</comment>
<feature type="transmembrane region" description="Helical" evidence="2">
    <location>
        <begin position="40"/>
        <end position="60"/>
    </location>
</feature>
<feature type="region of interest" description="Disordered" evidence="1">
    <location>
        <begin position="298"/>
        <end position="325"/>
    </location>
</feature>
<dbReference type="AlphaFoldDB" id="X6LZJ4"/>
<evidence type="ECO:0000256" key="1">
    <source>
        <dbReference type="SAM" id="MobiDB-lite"/>
    </source>
</evidence>
<sequence>MVRFVLPLCAYVALQLFWFERLRRGFNNSMYAVSSSFTNVFFFVIAIISIMTAVCSFLVAQTTKCNQPIQIIDFNPFGTLESESKLYDCGGWPLWLQIVMAVGLFAGLLTALVSTWLGVAYLYRLILVTSSTIESNEDHVIEFGILRMVRSSVVALASVLSIVVSSVLYAAYFPAHAIVNVNIVLNCLLMLCAFDFGQHIYNLIFAYTCCKKCFEVPIENAIITQVETQVRTSVHSRSPMPSLMGMRSVTPRPSVAPIHRDLRLQLAISRTRSQSSMQLPIKQLHLQAENQHVKSVSSLTMGNHPHEGLHRGNLLRNSSEDLTPRPSIVEMKSSSQLTSAFDEPDELPDDDLIISTNLSLQEMDTKAISLPHIIEHEDKDKDKTKGSGKDKNKDTDRDRDLLTTPIPDSDHKTPELSSQFELTPKKK</sequence>
<keyword evidence="2" id="KW-0812">Transmembrane</keyword>
<keyword evidence="2" id="KW-0472">Membrane</keyword>
<feature type="transmembrane region" description="Helical" evidence="2">
    <location>
        <begin position="153"/>
        <end position="171"/>
    </location>
</feature>
<feature type="region of interest" description="Disordered" evidence="1">
    <location>
        <begin position="330"/>
        <end position="349"/>
    </location>
</feature>
<evidence type="ECO:0000313" key="4">
    <source>
        <dbReference type="Proteomes" id="UP000023152"/>
    </source>
</evidence>
<reference evidence="3 4" key="1">
    <citation type="journal article" date="2013" name="Curr. Biol.">
        <title>The Genome of the Foraminiferan Reticulomyxa filosa.</title>
        <authorList>
            <person name="Glockner G."/>
            <person name="Hulsmann N."/>
            <person name="Schleicher M."/>
            <person name="Noegel A.A."/>
            <person name="Eichinger L."/>
            <person name="Gallinger C."/>
            <person name="Pawlowski J."/>
            <person name="Sierra R."/>
            <person name="Euteneuer U."/>
            <person name="Pillet L."/>
            <person name="Moustafa A."/>
            <person name="Platzer M."/>
            <person name="Groth M."/>
            <person name="Szafranski K."/>
            <person name="Schliwa M."/>
        </authorList>
    </citation>
    <scope>NUCLEOTIDE SEQUENCE [LARGE SCALE GENOMIC DNA]</scope>
</reference>
<evidence type="ECO:0000256" key="2">
    <source>
        <dbReference type="SAM" id="Phobius"/>
    </source>
</evidence>
<keyword evidence="4" id="KW-1185">Reference proteome</keyword>
<proteinExistence type="predicted"/>
<feature type="transmembrane region" description="Helical" evidence="2">
    <location>
        <begin position="94"/>
        <end position="123"/>
    </location>
</feature>